<dbReference type="InterPro" id="IPR050399">
    <property type="entry name" value="HPr"/>
</dbReference>
<comment type="subcellular location">
    <subcellularLocation>
        <location evidence="1">Cytoplasm</location>
    </subcellularLocation>
</comment>
<protein>
    <submittedName>
        <fullName evidence="5">HPr family phosphocarrier protein</fullName>
    </submittedName>
</protein>
<evidence type="ECO:0000313" key="6">
    <source>
        <dbReference type="Proteomes" id="UP000580839"/>
    </source>
</evidence>
<evidence type="ECO:0000313" key="5">
    <source>
        <dbReference type="EMBL" id="NOT32910.1"/>
    </source>
</evidence>
<feature type="domain" description="HPr" evidence="4">
    <location>
        <begin position="1"/>
        <end position="88"/>
    </location>
</feature>
<evidence type="ECO:0000256" key="1">
    <source>
        <dbReference type="ARBA" id="ARBA00004496"/>
    </source>
</evidence>
<dbReference type="InterPro" id="IPR002114">
    <property type="entry name" value="PTS_HPr_Ser_P_site"/>
</dbReference>
<dbReference type="PANTHER" id="PTHR33705:SF2">
    <property type="entry name" value="PHOSPHOCARRIER PROTEIN NPR"/>
    <property type="match status" value="1"/>
</dbReference>
<accession>A0A849SNA7</accession>
<dbReference type="NCBIfam" id="TIGR01003">
    <property type="entry name" value="PTS_HPr_family"/>
    <property type="match status" value="1"/>
</dbReference>
<gene>
    <name evidence="5" type="ORF">HOP12_01935</name>
</gene>
<keyword evidence="3" id="KW-0598">Phosphotransferase system</keyword>
<evidence type="ECO:0000256" key="3">
    <source>
        <dbReference type="ARBA" id="ARBA00022683"/>
    </source>
</evidence>
<dbReference type="EMBL" id="JABFRW010000020">
    <property type="protein sequence ID" value="NOT32910.1"/>
    <property type="molecule type" value="Genomic_DNA"/>
</dbReference>
<dbReference type="AlphaFoldDB" id="A0A849SNA7"/>
<dbReference type="Proteomes" id="UP000580839">
    <property type="component" value="Unassembled WGS sequence"/>
</dbReference>
<dbReference type="PROSITE" id="PS51350">
    <property type="entry name" value="PTS_HPR_DOM"/>
    <property type="match status" value="1"/>
</dbReference>
<dbReference type="InterPro" id="IPR000032">
    <property type="entry name" value="HPr-like"/>
</dbReference>
<proteinExistence type="predicted"/>
<name>A0A849SNA7_UNCEI</name>
<organism evidence="5 6">
    <name type="scientific">Eiseniibacteriota bacterium</name>
    <dbReference type="NCBI Taxonomy" id="2212470"/>
    <lineage>
        <taxon>Bacteria</taxon>
        <taxon>Candidatus Eiseniibacteriota</taxon>
    </lineage>
</organism>
<dbReference type="GO" id="GO:0005737">
    <property type="term" value="C:cytoplasm"/>
    <property type="evidence" value="ECO:0007669"/>
    <property type="project" value="UniProtKB-SubCell"/>
</dbReference>
<dbReference type="PRINTS" id="PR00107">
    <property type="entry name" value="PHOSPHOCPHPR"/>
</dbReference>
<dbReference type="PROSITE" id="PS00589">
    <property type="entry name" value="PTS_HPR_SER"/>
    <property type="match status" value="1"/>
</dbReference>
<evidence type="ECO:0000259" key="4">
    <source>
        <dbReference type="PROSITE" id="PS51350"/>
    </source>
</evidence>
<dbReference type="GO" id="GO:0009401">
    <property type="term" value="P:phosphoenolpyruvate-dependent sugar phosphotransferase system"/>
    <property type="evidence" value="ECO:0007669"/>
    <property type="project" value="UniProtKB-KW"/>
</dbReference>
<dbReference type="Gene3D" id="3.30.1340.10">
    <property type="entry name" value="HPr-like"/>
    <property type="match status" value="1"/>
</dbReference>
<keyword evidence="2" id="KW-0963">Cytoplasm</keyword>
<evidence type="ECO:0000256" key="2">
    <source>
        <dbReference type="ARBA" id="ARBA00022490"/>
    </source>
</evidence>
<comment type="caution">
    <text evidence="5">The sequence shown here is derived from an EMBL/GenBank/DDBJ whole genome shotgun (WGS) entry which is preliminary data.</text>
</comment>
<dbReference type="Pfam" id="PF00381">
    <property type="entry name" value="PTS-HPr"/>
    <property type="match status" value="1"/>
</dbReference>
<dbReference type="SUPFAM" id="SSF55594">
    <property type="entry name" value="HPr-like"/>
    <property type="match status" value="1"/>
</dbReference>
<dbReference type="InterPro" id="IPR035895">
    <property type="entry name" value="HPr-like_sf"/>
</dbReference>
<dbReference type="CDD" id="cd00367">
    <property type="entry name" value="PTS-HPr_like"/>
    <property type="match status" value="1"/>
</dbReference>
<dbReference type="PANTHER" id="PTHR33705">
    <property type="entry name" value="PHOSPHOCARRIER PROTEIN HPR"/>
    <property type="match status" value="1"/>
</dbReference>
<reference evidence="5 6" key="1">
    <citation type="submission" date="2020-04" db="EMBL/GenBank/DDBJ databases">
        <title>Metagenomic profiling of ammonia- and methane-oxidizing microorganisms in a Dutch drinking water treatment plant.</title>
        <authorList>
            <person name="Poghosyan L."/>
            <person name="Leucker S."/>
        </authorList>
    </citation>
    <scope>NUCLEOTIDE SEQUENCE [LARGE SCALE GENOMIC DNA]</scope>
    <source>
        <strain evidence="5">S-RSF-IL-03</strain>
    </source>
</reference>
<sequence length="89" mass="9392">MTEADVLVLNESGLHVRTCGVFVQTAGKFRCEVFVRHGDTEVNGKSILGLIGLAAENGAVLHIRAQGPDEVEAVAALKQLVDSRFGGMA</sequence>